<dbReference type="Gene3D" id="3.40.50.300">
    <property type="entry name" value="P-loop containing nucleotide triphosphate hydrolases"/>
    <property type="match status" value="1"/>
</dbReference>
<gene>
    <name evidence="2" type="ORF">JIG36_29380</name>
</gene>
<name>A0ABS2AIJ1_9ACTN</name>
<comment type="caution">
    <text evidence="2">The sequence shown here is derived from an EMBL/GenBank/DDBJ whole genome shotgun (WGS) entry which is preliminary data.</text>
</comment>
<dbReference type="SUPFAM" id="SSF52540">
    <property type="entry name" value="P-loop containing nucleoside triphosphate hydrolases"/>
    <property type="match status" value="1"/>
</dbReference>
<dbReference type="EMBL" id="JAENHP010000011">
    <property type="protein sequence ID" value="MBM2619662.1"/>
    <property type="molecule type" value="Genomic_DNA"/>
</dbReference>
<dbReference type="InterPro" id="IPR027417">
    <property type="entry name" value="P-loop_NTPase"/>
</dbReference>
<sequence>MPQARTVHGRDELLSALRRAPVAEGALTFLHGPRGAGRTTLLRATARAARSDGTAVIDVRLGEERSVLAALRPHLGDRPETADTTGDVVRTALRLGAAIDRLAGGRPLVLLVDDADTAADAALVLDAARRRDVLVVATGTTGSGLGDQLAVLADTVLEVPPLDRDARAAMIGDHHGAEPDESLDTALDHGLGALAGGPAAVLDACAALARAGRLVTLDDRLCLARPRLPLPVTSATTRLLCDRLDDPARALLTEVAVNPVQPAELAAHPGRGRLADRLAEAGVLGQDDEGRLRCSSPAVAAHLLSRLGPGVAAGRRRALAASMLAARRDGADLDPAALGDRIARYRGLPAPGDEAMRLLLTLIARPGTEPDRRAEWIRAAWERAMDAHLRPRLAAGWLRELTRAGRAGDLAAAVDAVLATGPAGPELLGDLAAAAMLAAVHTGVPVPETTRDRLLVGGRAPAALEFARRWFAGEPAVGDGLDKWPDAGLVTAAELAAAARFEAAQTYPGDWASAFESVLGPRYRCASESLPGAYRRVLQGYRDGDFDAALTAARETELIGTGDTPAHRLSRVWAAEMSRLRGAAREIGPESDPALLVWAGCGPVELAPPDLASALGAYGKIEAPSPRGAALLVPRLAQLAVRGGEPATARRLLDDLADRCDRETHPALGEALQLTRAVVTGDPIAAASAMALARERDDRPALLRACLVAGDGFLVEAYEIARDLGAAPLQAWVATAMRRNGVSVPAAVRASDGFSPLDRRILRMISAGRTNRQIGRRERLSEKTVEEHVSRLLARTGTRSRVQLATAVLAGRVSNGDTPPGVAG</sequence>
<dbReference type="SMART" id="SM00382">
    <property type="entry name" value="AAA"/>
    <property type="match status" value="1"/>
</dbReference>
<dbReference type="InterPro" id="IPR000792">
    <property type="entry name" value="Tscrpt_reg_LuxR_C"/>
</dbReference>
<dbReference type="Gene3D" id="1.10.10.10">
    <property type="entry name" value="Winged helix-like DNA-binding domain superfamily/Winged helix DNA-binding domain"/>
    <property type="match status" value="1"/>
</dbReference>
<dbReference type="Proteomes" id="UP000632138">
    <property type="component" value="Unassembled WGS sequence"/>
</dbReference>
<accession>A0ABS2AIJ1</accession>
<dbReference type="InterPro" id="IPR003593">
    <property type="entry name" value="AAA+_ATPase"/>
</dbReference>
<feature type="domain" description="HTH luxR-type" evidence="1">
    <location>
        <begin position="747"/>
        <end position="812"/>
    </location>
</feature>
<organism evidence="2 3">
    <name type="scientific">Paractinoplanes ovalisporus</name>
    <dbReference type="NCBI Taxonomy" id="2810368"/>
    <lineage>
        <taxon>Bacteria</taxon>
        <taxon>Bacillati</taxon>
        <taxon>Actinomycetota</taxon>
        <taxon>Actinomycetes</taxon>
        <taxon>Micromonosporales</taxon>
        <taxon>Micromonosporaceae</taxon>
        <taxon>Paractinoplanes</taxon>
    </lineage>
</organism>
<reference evidence="2 3" key="1">
    <citation type="submission" date="2021-01" db="EMBL/GenBank/DDBJ databases">
        <title>Actinoplanes sp. nov. LDG1-06 isolated from lichen.</title>
        <authorList>
            <person name="Saeng-In P."/>
            <person name="Phongsopitanun W."/>
            <person name="Kanchanasin P."/>
            <person name="Yuki M."/>
            <person name="Kudo T."/>
            <person name="Ohkuma M."/>
            <person name="Tanasupawat S."/>
        </authorList>
    </citation>
    <scope>NUCLEOTIDE SEQUENCE [LARGE SCALE GENOMIC DNA]</scope>
    <source>
        <strain evidence="2 3">LDG1-06</strain>
    </source>
</reference>
<dbReference type="PROSITE" id="PS50043">
    <property type="entry name" value="HTH_LUXR_2"/>
    <property type="match status" value="1"/>
</dbReference>
<dbReference type="SUPFAM" id="SSF46894">
    <property type="entry name" value="C-terminal effector domain of the bipartite response regulators"/>
    <property type="match status" value="1"/>
</dbReference>
<dbReference type="RefSeq" id="WP_203379646.1">
    <property type="nucleotide sequence ID" value="NZ_JAENHP010000011.1"/>
</dbReference>
<dbReference type="PRINTS" id="PR00038">
    <property type="entry name" value="HTHLUXR"/>
</dbReference>
<dbReference type="InterPro" id="IPR016032">
    <property type="entry name" value="Sig_transdc_resp-reg_C-effctor"/>
</dbReference>
<protein>
    <recommendedName>
        <fullName evidence="1">HTH luxR-type domain-containing protein</fullName>
    </recommendedName>
</protein>
<dbReference type="CDD" id="cd06170">
    <property type="entry name" value="LuxR_C_like"/>
    <property type="match status" value="1"/>
</dbReference>
<dbReference type="InterPro" id="IPR036388">
    <property type="entry name" value="WH-like_DNA-bd_sf"/>
</dbReference>
<proteinExistence type="predicted"/>
<dbReference type="Pfam" id="PF00196">
    <property type="entry name" value="GerE"/>
    <property type="match status" value="1"/>
</dbReference>
<dbReference type="SMART" id="SM00421">
    <property type="entry name" value="HTH_LUXR"/>
    <property type="match status" value="1"/>
</dbReference>
<evidence type="ECO:0000313" key="2">
    <source>
        <dbReference type="EMBL" id="MBM2619662.1"/>
    </source>
</evidence>
<evidence type="ECO:0000313" key="3">
    <source>
        <dbReference type="Proteomes" id="UP000632138"/>
    </source>
</evidence>
<keyword evidence="3" id="KW-1185">Reference proteome</keyword>
<evidence type="ECO:0000259" key="1">
    <source>
        <dbReference type="PROSITE" id="PS50043"/>
    </source>
</evidence>